<dbReference type="EMBL" id="CM023491">
    <property type="protein sequence ID" value="KAH6940902.1"/>
    <property type="molecule type" value="Genomic_DNA"/>
</dbReference>
<reference evidence="1" key="1">
    <citation type="submission" date="2020-05" db="EMBL/GenBank/DDBJ databases">
        <title>Large-scale comparative analyses of tick genomes elucidate their genetic diversity and vector capacities.</title>
        <authorList>
            <person name="Jia N."/>
            <person name="Wang J."/>
            <person name="Shi W."/>
            <person name="Du L."/>
            <person name="Sun Y."/>
            <person name="Zhan W."/>
            <person name="Jiang J."/>
            <person name="Wang Q."/>
            <person name="Zhang B."/>
            <person name="Ji P."/>
            <person name="Sakyi L.B."/>
            <person name="Cui X."/>
            <person name="Yuan T."/>
            <person name="Jiang B."/>
            <person name="Yang W."/>
            <person name="Lam T.T.-Y."/>
            <person name="Chang Q."/>
            <person name="Ding S."/>
            <person name="Wang X."/>
            <person name="Zhu J."/>
            <person name="Ruan X."/>
            <person name="Zhao L."/>
            <person name="Wei J."/>
            <person name="Que T."/>
            <person name="Du C."/>
            <person name="Cheng J."/>
            <person name="Dai P."/>
            <person name="Han X."/>
            <person name="Huang E."/>
            <person name="Gao Y."/>
            <person name="Liu J."/>
            <person name="Shao H."/>
            <person name="Ye R."/>
            <person name="Li L."/>
            <person name="Wei W."/>
            <person name="Wang X."/>
            <person name="Wang C."/>
            <person name="Yang T."/>
            <person name="Huo Q."/>
            <person name="Li W."/>
            <person name="Guo W."/>
            <person name="Chen H."/>
            <person name="Zhou L."/>
            <person name="Ni X."/>
            <person name="Tian J."/>
            <person name="Zhou Y."/>
            <person name="Sheng Y."/>
            <person name="Liu T."/>
            <person name="Pan Y."/>
            <person name="Xia L."/>
            <person name="Li J."/>
            <person name="Zhao F."/>
            <person name="Cao W."/>
        </authorList>
    </citation>
    <scope>NUCLEOTIDE SEQUENCE</scope>
    <source>
        <strain evidence="1">Hyas-2018</strain>
    </source>
</reference>
<gene>
    <name evidence="1" type="ORF">HPB50_010156</name>
</gene>
<evidence type="ECO:0000313" key="2">
    <source>
        <dbReference type="Proteomes" id="UP000821845"/>
    </source>
</evidence>
<proteinExistence type="predicted"/>
<protein>
    <submittedName>
        <fullName evidence="1">Uncharacterized protein</fullName>
    </submittedName>
</protein>
<evidence type="ECO:0000313" key="1">
    <source>
        <dbReference type="EMBL" id="KAH6940902.1"/>
    </source>
</evidence>
<organism evidence="1 2">
    <name type="scientific">Hyalomma asiaticum</name>
    <name type="common">Tick</name>
    <dbReference type="NCBI Taxonomy" id="266040"/>
    <lineage>
        <taxon>Eukaryota</taxon>
        <taxon>Metazoa</taxon>
        <taxon>Ecdysozoa</taxon>
        <taxon>Arthropoda</taxon>
        <taxon>Chelicerata</taxon>
        <taxon>Arachnida</taxon>
        <taxon>Acari</taxon>
        <taxon>Parasitiformes</taxon>
        <taxon>Ixodida</taxon>
        <taxon>Ixodoidea</taxon>
        <taxon>Ixodidae</taxon>
        <taxon>Hyalomminae</taxon>
        <taxon>Hyalomma</taxon>
    </lineage>
</organism>
<name>A0ACB7T3N5_HYAAI</name>
<comment type="caution">
    <text evidence="1">The sequence shown here is derived from an EMBL/GenBank/DDBJ whole genome shotgun (WGS) entry which is preliminary data.</text>
</comment>
<dbReference type="Proteomes" id="UP000821845">
    <property type="component" value="Chromosome 11"/>
</dbReference>
<keyword evidence="2" id="KW-1185">Reference proteome</keyword>
<sequence length="398" mass="44132">MHQPRQEQQQPPEPDDSCCRKRIVASDLNSAGRPKFSRTQTRGSSLLTSSDLDTLQPTSQAQEPFAAPVARLPIAPALTPAVDDEQEQCARDVVDAFEQLHLQQPMPRAKQPQQPAFRQHAKYGVNMRPRNASTTKDSAAMPSSSGHSMAGGAVKDYPQTVLRQGAMPSPKDPREQGRSKLGCRRPTYLYGPTDYRVEQLERMMGLQTKLRELRKHNERMIIKTNLLQDQICQLCAALSSRPLPGTVDAFAELHERRQQTPRQLGLHEEAASASEASTSHDLGTQPSLSGSSVTGGAREDELKTVPLRGVVLPLTPIDMPVGERIKSEANGSSNRVLPCRRRIQNCITCIEAKVHAFTTEVKALKAENAFLKVAARFLLEQVRWLREEATMHNKQDTA</sequence>
<accession>A0ACB7T3N5</accession>